<accession>A0A507CF75</accession>
<sequence>MFARSLTRITSTRIPHTLLQAGRRVSYRGESTLRSVKRVAPFANILAVSGLGLGIALGLLNVPWSAEPPFFATIEAIGTENAEEQQRKKRTMAPTVFRPIVIVGPSGTGKSTILKLLFAEFPDKFGFSVSHTTRKPRPGETHGKEYYFTTKEEMEADAAKGKFIETATFATNMYGTSFEAVENVFKSGRIAILDIDVQGVMTLQSLAASGKTTLQPIYLFLSPPSIPELEKRLRSRGTETEESLSKRIEAATREMEWGKKSAAENGPDRVIINDDLNAAYADLKKAISDFFG</sequence>
<evidence type="ECO:0000256" key="8">
    <source>
        <dbReference type="ARBA" id="ARBA00030128"/>
    </source>
</evidence>
<dbReference type="Pfam" id="PF00625">
    <property type="entry name" value="Guanylate_kin"/>
    <property type="match status" value="1"/>
</dbReference>
<dbReference type="InterPro" id="IPR008144">
    <property type="entry name" value="Guanylate_kin-like_dom"/>
</dbReference>
<evidence type="ECO:0000256" key="7">
    <source>
        <dbReference type="ARBA" id="ARBA00022840"/>
    </source>
</evidence>
<dbReference type="GO" id="GO:0005524">
    <property type="term" value="F:ATP binding"/>
    <property type="evidence" value="ECO:0007669"/>
    <property type="project" value="UniProtKB-KW"/>
</dbReference>
<dbReference type="GO" id="GO:0004385">
    <property type="term" value="F:GMP kinase activity"/>
    <property type="evidence" value="ECO:0007669"/>
    <property type="project" value="UniProtKB-EC"/>
</dbReference>
<comment type="caution">
    <text evidence="11">The sequence shown here is derived from an EMBL/GenBank/DDBJ whole genome shotgun (WGS) entry which is preliminary data.</text>
</comment>
<evidence type="ECO:0000256" key="3">
    <source>
        <dbReference type="ARBA" id="ARBA00016296"/>
    </source>
</evidence>
<keyword evidence="7" id="KW-0067">ATP-binding</keyword>
<dbReference type="GO" id="GO:0005829">
    <property type="term" value="C:cytosol"/>
    <property type="evidence" value="ECO:0007669"/>
    <property type="project" value="TreeGrafter"/>
</dbReference>
<dbReference type="FunFam" id="3.40.50.300:FF:000776">
    <property type="entry name" value="Guanylate kinase 2"/>
    <property type="match status" value="1"/>
</dbReference>
<dbReference type="NCBIfam" id="TIGR03263">
    <property type="entry name" value="guanyl_kin"/>
    <property type="match status" value="1"/>
</dbReference>
<name>A0A507CF75_9FUNG</name>
<dbReference type="EMBL" id="QEAO01000004">
    <property type="protein sequence ID" value="TPX36574.1"/>
    <property type="molecule type" value="Genomic_DNA"/>
</dbReference>
<dbReference type="EC" id="2.7.4.8" evidence="2"/>
<evidence type="ECO:0000256" key="1">
    <source>
        <dbReference type="ARBA" id="ARBA00005790"/>
    </source>
</evidence>
<dbReference type="SUPFAM" id="SSF52540">
    <property type="entry name" value="P-loop containing nucleoside triphosphate hydrolases"/>
    <property type="match status" value="1"/>
</dbReference>
<gene>
    <name evidence="11" type="primary">GUK1A</name>
    <name evidence="11" type="ORF">SmJEL517_g01275</name>
</gene>
<dbReference type="InterPro" id="IPR027417">
    <property type="entry name" value="P-loop_NTPase"/>
</dbReference>
<dbReference type="PANTHER" id="PTHR23117:SF13">
    <property type="entry name" value="GUANYLATE KINASE"/>
    <property type="match status" value="1"/>
</dbReference>
<dbReference type="OrthoDB" id="6334211at2759"/>
<dbReference type="GeneID" id="42002500"/>
<evidence type="ECO:0000256" key="9">
    <source>
        <dbReference type="SAM" id="Phobius"/>
    </source>
</evidence>
<comment type="similarity">
    <text evidence="1">Belongs to the guanylate kinase family.</text>
</comment>
<proteinExistence type="inferred from homology"/>
<dbReference type="InterPro" id="IPR020590">
    <property type="entry name" value="Guanylate_kinase_CS"/>
</dbReference>
<feature type="transmembrane region" description="Helical" evidence="9">
    <location>
        <begin position="42"/>
        <end position="64"/>
    </location>
</feature>
<keyword evidence="9" id="KW-1133">Transmembrane helix</keyword>
<evidence type="ECO:0000256" key="2">
    <source>
        <dbReference type="ARBA" id="ARBA00012961"/>
    </source>
</evidence>
<dbReference type="PROSITE" id="PS50052">
    <property type="entry name" value="GUANYLATE_KINASE_2"/>
    <property type="match status" value="1"/>
</dbReference>
<evidence type="ECO:0000256" key="6">
    <source>
        <dbReference type="ARBA" id="ARBA00022777"/>
    </source>
</evidence>
<dbReference type="RefSeq" id="XP_031026788.1">
    <property type="nucleotide sequence ID" value="XM_031167203.1"/>
</dbReference>
<dbReference type="SMART" id="SM00072">
    <property type="entry name" value="GuKc"/>
    <property type="match status" value="1"/>
</dbReference>
<keyword evidence="5" id="KW-0547">Nucleotide-binding</keyword>
<dbReference type="InterPro" id="IPR008145">
    <property type="entry name" value="GK/Ca_channel_bsu"/>
</dbReference>
<keyword evidence="6 11" id="KW-0418">Kinase</keyword>
<evidence type="ECO:0000256" key="5">
    <source>
        <dbReference type="ARBA" id="ARBA00022741"/>
    </source>
</evidence>
<evidence type="ECO:0000259" key="10">
    <source>
        <dbReference type="PROSITE" id="PS50052"/>
    </source>
</evidence>
<feature type="domain" description="Guanylate kinase-like" evidence="10">
    <location>
        <begin position="97"/>
        <end position="288"/>
    </location>
</feature>
<keyword evidence="9" id="KW-0812">Transmembrane</keyword>
<dbReference type="AlphaFoldDB" id="A0A507CF75"/>
<dbReference type="Gene3D" id="3.40.50.300">
    <property type="entry name" value="P-loop containing nucleotide triphosphate hydrolases"/>
    <property type="match status" value="1"/>
</dbReference>
<evidence type="ECO:0000313" key="11">
    <source>
        <dbReference type="EMBL" id="TPX36574.1"/>
    </source>
</evidence>
<protein>
    <recommendedName>
        <fullName evidence="3">Guanylate kinase</fullName>
        <ecNumber evidence="2">2.7.4.8</ecNumber>
    </recommendedName>
    <alternativeName>
        <fullName evidence="8">GMP kinase</fullName>
    </alternativeName>
</protein>
<dbReference type="Proteomes" id="UP000319731">
    <property type="component" value="Unassembled WGS sequence"/>
</dbReference>
<keyword evidence="12" id="KW-1185">Reference proteome</keyword>
<dbReference type="PANTHER" id="PTHR23117">
    <property type="entry name" value="GUANYLATE KINASE-RELATED"/>
    <property type="match status" value="1"/>
</dbReference>
<organism evidence="11 12">
    <name type="scientific">Synchytrium microbalum</name>
    <dbReference type="NCBI Taxonomy" id="1806994"/>
    <lineage>
        <taxon>Eukaryota</taxon>
        <taxon>Fungi</taxon>
        <taxon>Fungi incertae sedis</taxon>
        <taxon>Chytridiomycota</taxon>
        <taxon>Chytridiomycota incertae sedis</taxon>
        <taxon>Chytridiomycetes</taxon>
        <taxon>Synchytriales</taxon>
        <taxon>Synchytriaceae</taxon>
        <taxon>Synchytrium</taxon>
    </lineage>
</organism>
<reference evidence="11 12" key="1">
    <citation type="journal article" date="2019" name="Sci. Rep.">
        <title>Comparative genomics of chytrid fungi reveal insights into the obligate biotrophic and pathogenic lifestyle of Synchytrium endobioticum.</title>
        <authorList>
            <person name="van de Vossenberg B.T.L.H."/>
            <person name="Warris S."/>
            <person name="Nguyen H.D.T."/>
            <person name="van Gent-Pelzer M.P.E."/>
            <person name="Joly D.L."/>
            <person name="van de Geest H.C."/>
            <person name="Bonants P.J.M."/>
            <person name="Smith D.S."/>
            <person name="Levesque C.A."/>
            <person name="van der Lee T.A.J."/>
        </authorList>
    </citation>
    <scope>NUCLEOTIDE SEQUENCE [LARGE SCALE GENOMIC DNA]</scope>
    <source>
        <strain evidence="11 12">JEL517</strain>
    </source>
</reference>
<dbReference type="CDD" id="cd00071">
    <property type="entry name" value="GMPK"/>
    <property type="match status" value="1"/>
</dbReference>
<evidence type="ECO:0000313" key="12">
    <source>
        <dbReference type="Proteomes" id="UP000319731"/>
    </source>
</evidence>
<dbReference type="InterPro" id="IPR017665">
    <property type="entry name" value="Guanylate_kinase"/>
</dbReference>
<keyword evidence="4" id="KW-0808">Transferase</keyword>
<keyword evidence="9" id="KW-0472">Membrane</keyword>
<dbReference type="STRING" id="1806994.A0A507CF75"/>
<evidence type="ECO:0000256" key="4">
    <source>
        <dbReference type="ARBA" id="ARBA00022679"/>
    </source>
</evidence>
<dbReference type="PROSITE" id="PS00856">
    <property type="entry name" value="GUANYLATE_KINASE_1"/>
    <property type="match status" value="1"/>
</dbReference>